<protein>
    <submittedName>
        <fullName evidence="1">(rape) hypothetical protein</fullName>
    </submittedName>
</protein>
<gene>
    <name evidence="1" type="ORF">DARMORV10_C02P55700.1</name>
</gene>
<dbReference type="EMBL" id="HG994366">
    <property type="protein sequence ID" value="CAF1920527.1"/>
    <property type="molecule type" value="Genomic_DNA"/>
</dbReference>
<evidence type="ECO:0000313" key="1">
    <source>
        <dbReference type="EMBL" id="CAF1920527.1"/>
    </source>
</evidence>
<organism evidence="1">
    <name type="scientific">Brassica napus</name>
    <name type="common">Rape</name>
    <dbReference type="NCBI Taxonomy" id="3708"/>
    <lineage>
        <taxon>Eukaryota</taxon>
        <taxon>Viridiplantae</taxon>
        <taxon>Streptophyta</taxon>
        <taxon>Embryophyta</taxon>
        <taxon>Tracheophyta</taxon>
        <taxon>Spermatophyta</taxon>
        <taxon>Magnoliopsida</taxon>
        <taxon>eudicotyledons</taxon>
        <taxon>Gunneridae</taxon>
        <taxon>Pentapetalae</taxon>
        <taxon>rosids</taxon>
        <taxon>malvids</taxon>
        <taxon>Brassicales</taxon>
        <taxon>Brassicaceae</taxon>
        <taxon>Brassiceae</taxon>
        <taxon>Brassica</taxon>
    </lineage>
</organism>
<accession>A0A816KLM6</accession>
<dbReference type="Proteomes" id="UP001295469">
    <property type="component" value="Chromosome C02"/>
</dbReference>
<name>A0A816KLM6_BRANA</name>
<reference evidence="1" key="1">
    <citation type="submission" date="2021-01" db="EMBL/GenBank/DDBJ databases">
        <authorList>
            <consortium name="Genoscope - CEA"/>
            <person name="William W."/>
        </authorList>
    </citation>
    <scope>NUCLEOTIDE SEQUENCE</scope>
</reference>
<sequence>MKVLHTWKQYNYVSGETLEIILLDERICFEDSKFMFRARKRTWKTRGDFYKLELGGIFKISH</sequence>
<proteinExistence type="predicted"/>
<dbReference type="AlphaFoldDB" id="A0A816KLM6"/>